<dbReference type="CDD" id="cd06581">
    <property type="entry name" value="TM_PBP1_LivM_like"/>
    <property type="match status" value="1"/>
</dbReference>
<evidence type="ECO:0000256" key="5">
    <source>
        <dbReference type="ARBA" id="ARBA00023136"/>
    </source>
</evidence>
<sequence>MIPYVEGVILTAGIFALLAQGLNLHWGFTGLLNFGHVAFFAVGAYTMGILNTQLGVPLLPSFLAAMVAATLMGIIVGLPAIRLRTDYLAIVTITIGEIFRLVLKSAPGVTELTRGPRGIRGFSNEFYFFRTDIGLGFLSPDQYLLLIVWITVAVVGVLLWVLIKSPWGRVLKGIREDEDAVRALGKNVTAYKMQSFALGAAIAGLAGVYFAMDIGSLAPDTYLPIITFQAWTIMMLGGSASHWGPIVGSIIFWAIFNGTLFIPREIISGAEAAYLRQIGIGALIMAIMIFRPQGILGSREEMILDK</sequence>
<organism evidence="7 8">
    <name type="scientific">Rubrobacter xylanophilus</name>
    <dbReference type="NCBI Taxonomy" id="49319"/>
    <lineage>
        <taxon>Bacteria</taxon>
        <taxon>Bacillati</taxon>
        <taxon>Actinomycetota</taxon>
        <taxon>Rubrobacteria</taxon>
        <taxon>Rubrobacterales</taxon>
        <taxon>Rubrobacteraceae</taxon>
        <taxon>Rubrobacter</taxon>
    </lineage>
</organism>
<dbReference type="PANTHER" id="PTHR30482:SF10">
    <property type="entry name" value="HIGH-AFFINITY BRANCHED-CHAIN AMINO ACID TRANSPORT PROTEIN BRAE"/>
    <property type="match status" value="1"/>
</dbReference>
<dbReference type="GO" id="GO:0005886">
    <property type="term" value="C:plasma membrane"/>
    <property type="evidence" value="ECO:0007669"/>
    <property type="project" value="UniProtKB-SubCell"/>
</dbReference>
<feature type="transmembrane region" description="Helical" evidence="6">
    <location>
        <begin position="62"/>
        <end position="81"/>
    </location>
</feature>
<feature type="transmembrane region" description="Helical" evidence="6">
    <location>
        <begin position="31"/>
        <end position="50"/>
    </location>
</feature>
<dbReference type="InterPro" id="IPR001851">
    <property type="entry name" value="ABC_transp_permease"/>
</dbReference>
<dbReference type="RefSeq" id="WP_143528749.1">
    <property type="nucleotide sequence ID" value="NZ_AP019791.1"/>
</dbReference>
<feature type="transmembrane region" description="Helical" evidence="6">
    <location>
        <begin position="274"/>
        <end position="292"/>
    </location>
</feature>
<keyword evidence="5 6" id="KW-0472">Membrane</keyword>
<protein>
    <submittedName>
        <fullName evidence="7">Branched-chain amino acid ABC transporter permease</fullName>
    </submittedName>
</protein>
<dbReference type="OrthoDB" id="9814461at2"/>
<name>A0A510HLU8_9ACTN</name>
<comment type="subcellular location">
    <subcellularLocation>
        <location evidence="1">Cell membrane</location>
        <topology evidence="1">Multi-pass membrane protein</topology>
    </subcellularLocation>
</comment>
<feature type="transmembrane region" description="Helical" evidence="6">
    <location>
        <begin position="143"/>
        <end position="163"/>
    </location>
</feature>
<proteinExistence type="predicted"/>
<dbReference type="GO" id="GO:0015658">
    <property type="term" value="F:branched-chain amino acid transmembrane transporter activity"/>
    <property type="evidence" value="ECO:0007669"/>
    <property type="project" value="InterPro"/>
</dbReference>
<evidence type="ECO:0000313" key="7">
    <source>
        <dbReference type="EMBL" id="BBL80778.1"/>
    </source>
</evidence>
<keyword evidence="3 6" id="KW-0812">Transmembrane</keyword>
<accession>A0A510HLU8</accession>
<dbReference type="Pfam" id="PF02653">
    <property type="entry name" value="BPD_transp_2"/>
    <property type="match status" value="1"/>
</dbReference>
<feature type="transmembrane region" description="Helical" evidence="6">
    <location>
        <begin position="243"/>
        <end position="262"/>
    </location>
</feature>
<keyword evidence="4 6" id="KW-1133">Transmembrane helix</keyword>
<feature type="transmembrane region" description="Helical" evidence="6">
    <location>
        <begin position="193"/>
        <end position="212"/>
    </location>
</feature>
<dbReference type="AlphaFoldDB" id="A0A510HLU8"/>
<evidence type="ECO:0000256" key="3">
    <source>
        <dbReference type="ARBA" id="ARBA00022692"/>
    </source>
</evidence>
<keyword evidence="8" id="KW-1185">Reference proteome</keyword>
<reference evidence="7" key="1">
    <citation type="journal article" date="2019" name="Microbiol. Resour. Announc.">
        <title>Complete Genome Sequence of Rubrobacter xylanophilus Strain AA3-22, Isolated from Arima Onsen in Japan.</title>
        <authorList>
            <person name="Tomariguchi N."/>
            <person name="Miyazaki K."/>
        </authorList>
    </citation>
    <scope>NUCLEOTIDE SEQUENCE [LARGE SCALE GENOMIC DNA]</scope>
    <source>
        <strain evidence="7">AA3-22</strain>
    </source>
</reference>
<evidence type="ECO:0000313" key="8">
    <source>
        <dbReference type="Proteomes" id="UP000318065"/>
    </source>
</evidence>
<dbReference type="PANTHER" id="PTHR30482">
    <property type="entry name" value="HIGH-AFFINITY BRANCHED-CHAIN AMINO ACID TRANSPORT SYSTEM PERMEASE"/>
    <property type="match status" value="1"/>
</dbReference>
<evidence type="ECO:0000256" key="1">
    <source>
        <dbReference type="ARBA" id="ARBA00004651"/>
    </source>
</evidence>
<evidence type="ECO:0000256" key="4">
    <source>
        <dbReference type="ARBA" id="ARBA00022989"/>
    </source>
</evidence>
<dbReference type="InterPro" id="IPR043428">
    <property type="entry name" value="LivM-like"/>
</dbReference>
<gene>
    <name evidence="7" type="ORF">RxyAA322_26320</name>
</gene>
<keyword evidence="2" id="KW-1003">Cell membrane</keyword>
<dbReference type="EMBL" id="AP019791">
    <property type="protein sequence ID" value="BBL80778.1"/>
    <property type="molecule type" value="Genomic_DNA"/>
</dbReference>
<evidence type="ECO:0000256" key="2">
    <source>
        <dbReference type="ARBA" id="ARBA00022475"/>
    </source>
</evidence>
<evidence type="ECO:0000256" key="6">
    <source>
        <dbReference type="SAM" id="Phobius"/>
    </source>
</evidence>
<dbReference type="Proteomes" id="UP000318065">
    <property type="component" value="Chromosome"/>
</dbReference>